<comment type="similarity">
    <text evidence="2">Belongs to the nitronate monooxygenase family. NMO class I subfamily.</text>
</comment>
<comment type="cofactor">
    <cofactor evidence="1">
        <name>FMN</name>
        <dbReference type="ChEBI" id="CHEBI:58210"/>
    </cofactor>
</comment>
<keyword evidence="5" id="KW-0288">FMN</keyword>
<keyword evidence="11" id="KW-1185">Reference proteome</keyword>
<evidence type="ECO:0000256" key="7">
    <source>
        <dbReference type="ARBA" id="ARBA00023033"/>
    </source>
</evidence>
<dbReference type="SUPFAM" id="SSF51412">
    <property type="entry name" value="Inosine monophosphate dehydrogenase (IMPDH)"/>
    <property type="match status" value="1"/>
</dbReference>
<dbReference type="CDD" id="cd04730">
    <property type="entry name" value="NPD_like"/>
    <property type="match status" value="1"/>
</dbReference>
<keyword evidence="4" id="KW-0285">Flavoprotein</keyword>
<dbReference type="Pfam" id="PF03060">
    <property type="entry name" value="NMO"/>
    <property type="match status" value="1"/>
</dbReference>
<dbReference type="Proteomes" id="UP001500101">
    <property type="component" value="Unassembled WGS sequence"/>
</dbReference>
<sequence length="355" mass="38726">MNWNTEITELFDLDYPIVQAPMFGVSTVDMLVSANDAGCLGSLALADLSPEQSIELIQKAKSLTNKPFAVNIFTHQIPARTVELDRKYEVVKKNLKELALNNGLEVDFPEIASINLTPYQEQVDALVEERCPIVSYTFGNLDAVSVQKFKAVGTKLIGTCTSVEEALVLEETGVDVICVQGWEAGGHRGSFLEEELPRIGGFSLLAQVKDAVHLPLIYAGGVYNGRTVLASRELGAAGVQVGSILLGSKESALQAFEKNRLRKVKEKDIVLTRSFSGRYARGIKNTFIEEVESAGAILPYPYQNKLTAALRKAAKEQNNAEFVNIWLGQSISAYADLSTKDILKGLINDTEALGK</sequence>
<evidence type="ECO:0000256" key="1">
    <source>
        <dbReference type="ARBA" id="ARBA00001917"/>
    </source>
</evidence>
<proteinExistence type="inferred from homology"/>
<protein>
    <recommendedName>
        <fullName evidence="8">Propionate 3-nitronate monooxygenase</fullName>
    </recommendedName>
</protein>
<evidence type="ECO:0000256" key="9">
    <source>
        <dbReference type="ARBA" id="ARBA00049401"/>
    </source>
</evidence>
<organism evidence="10 11">
    <name type="scientific">Sphingobacterium kyonggiense</name>
    <dbReference type="NCBI Taxonomy" id="714075"/>
    <lineage>
        <taxon>Bacteria</taxon>
        <taxon>Pseudomonadati</taxon>
        <taxon>Bacteroidota</taxon>
        <taxon>Sphingobacteriia</taxon>
        <taxon>Sphingobacteriales</taxon>
        <taxon>Sphingobacteriaceae</taxon>
        <taxon>Sphingobacterium</taxon>
    </lineage>
</organism>
<evidence type="ECO:0000313" key="11">
    <source>
        <dbReference type="Proteomes" id="UP001500101"/>
    </source>
</evidence>
<reference evidence="11" key="1">
    <citation type="journal article" date="2019" name="Int. J. Syst. Evol. Microbiol.">
        <title>The Global Catalogue of Microorganisms (GCM) 10K type strain sequencing project: providing services to taxonomists for standard genome sequencing and annotation.</title>
        <authorList>
            <consortium name="The Broad Institute Genomics Platform"/>
            <consortium name="The Broad Institute Genome Sequencing Center for Infectious Disease"/>
            <person name="Wu L."/>
            <person name="Ma J."/>
        </authorList>
    </citation>
    <scope>NUCLEOTIDE SEQUENCE [LARGE SCALE GENOMIC DNA]</scope>
    <source>
        <strain evidence="11">JCM 16704</strain>
    </source>
</reference>
<keyword evidence="3" id="KW-0216">Detoxification</keyword>
<name>A0ABP7Y6D9_9SPHI</name>
<dbReference type="PANTHER" id="PTHR42747">
    <property type="entry name" value="NITRONATE MONOOXYGENASE-RELATED"/>
    <property type="match status" value="1"/>
</dbReference>
<comment type="caution">
    <text evidence="10">The sequence shown here is derived from an EMBL/GenBank/DDBJ whole genome shotgun (WGS) entry which is preliminary data.</text>
</comment>
<evidence type="ECO:0000256" key="5">
    <source>
        <dbReference type="ARBA" id="ARBA00022643"/>
    </source>
</evidence>
<dbReference type="Gene3D" id="3.20.20.70">
    <property type="entry name" value="Aldolase class I"/>
    <property type="match status" value="1"/>
</dbReference>
<keyword evidence="6" id="KW-0560">Oxidoreductase</keyword>
<evidence type="ECO:0000256" key="3">
    <source>
        <dbReference type="ARBA" id="ARBA00022575"/>
    </source>
</evidence>
<evidence type="ECO:0000313" key="10">
    <source>
        <dbReference type="EMBL" id="GAA4131165.1"/>
    </source>
</evidence>
<dbReference type="PANTHER" id="PTHR42747:SF3">
    <property type="entry name" value="NITRONATE MONOOXYGENASE-RELATED"/>
    <property type="match status" value="1"/>
</dbReference>
<evidence type="ECO:0000256" key="2">
    <source>
        <dbReference type="ARBA" id="ARBA00009881"/>
    </source>
</evidence>
<evidence type="ECO:0000256" key="8">
    <source>
        <dbReference type="ARBA" id="ARBA00031155"/>
    </source>
</evidence>
<dbReference type="InterPro" id="IPR004136">
    <property type="entry name" value="NMO"/>
</dbReference>
<evidence type="ECO:0000256" key="6">
    <source>
        <dbReference type="ARBA" id="ARBA00023002"/>
    </source>
</evidence>
<evidence type="ECO:0000256" key="4">
    <source>
        <dbReference type="ARBA" id="ARBA00022630"/>
    </source>
</evidence>
<dbReference type="InterPro" id="IPR013785">
    <property type="entry name" value="Aldolase_TIM"/>
</dbReference>
<gene>
    <name evidence="10" type="ORF">GCM10022216_00990</name>
</gene>
<comment type="catalytic activity">
    <reaction evidence="9">
        <text>3 propionate 3-nitronate + 3 O2 + H2O = 3 3-oxopropanoate + 2 nitrate + nitrite + H2O2 + 3 H(+)</text>
        <dbReference type="Rhea" id="RHEA:57332"/>
        <dbReference type="ChEBI" id="CHEBI:15377"/>
        <dbReference type="ChEBI" id="CHEBI:15378"/>
        <dbReference type="ChEBI" id="CHEBI:15379"/>
        <dbReference type="ChEBI" id="CHEBI:16240"/>
        <dbReference type="ChEBI" id="CHEBI:16301"/>
        <dbReference type="ChEBI" id="CHEBI:17632"/>
        <dbReference type="ChEBI" id="CHEBI:33190"/>
        <dbReference type="ChEBI" id="CHEBI:136067"/>
    </reaction>
</comment>
<dbReference type="RefSeq" id="WP_344672722.1">
    <property type="nucleotide sequence ID" value="NZ_BAAAZI010000001.1"/>
</dbReference>
<accession>A0ABP7Y6D9</accession>
<keyword evidence="7 10" id="KW-0503">Monooxygenase</keyword>
<dbReference type="GO" id="GO:0004497">
    <property type="term" value="F:monooxygenase activity"/>
    <property type="evidence" value="ECO:0007669"/>
    <property type="project" value="UniProtKB-KW"/>
</dbReference>
<dbReference type="EMBL" id="BAAAZI010000001">
    <property type="protein sequence ID" value="GAA4131165.1"/>
    <property type="molecule type" value="Genomic_DNA"/>
</dbReference>